<feature type="transmembrane region" description="Helical" evidence="2">
    <location>
        <begin position="51"/>
        <end position="73"/>
    </location>
</feature>
<dbReference type="Proteomes" id="UP000428328">
    <property type="component" value="Chromosome"/>
</dbReference>
<name>A0A6I6JFQ8_9BACT</name>
<keyword evidence="2" id="KW-0812">Transmembrane</keyword>
<proteinExistence type="inferred from homology"/>
<dbReference type="Pfam" id="PF01478">
    <property type="entry name" value="Peptidase_A24"/>
    <property type="match status" value="1"/>
</dbReference>
<accession>A0A6I6JFQ8</accession>
<evidence type="ECO:0000256" key="1">
    <source>
        <dbReference type="ARBA" id="ARBA00005801"/>
    </source>
</evidence>
<reference evidence="4 5" key="1">
    <citation type="submission" date="2019-11" db="EMBL/GenBank/DDBJ databases">
        <authorList>
            <person name="Zheng R.K."/>
            <person name="Sun C.M."/>
        </authorList>
    </citation>
    <scope>NUCLEOTIDE SEQUENCE [LARGE SCALE GENOMIC DNA]</scope>
    <source>
        <strain evidence="4 5">SRB007</strain>
    </source>
</reference>
<dbReference type="KEGG" id="psel:GM415_01395"/>
<organism evidence="4 5">
    <name type="scientific">Pseudodesulfovibrio cashew</name>
    <dbReference type="NCBI Taxonomy" id="2678688"/>
    <lineage>
        <taxon>Bacteria</taxon>
        <taxon>Pseudomonadati</taxon>
        <taxon>Thermodesulfobacteriota</taxon>
        <taxon>Desulfovibrionia</taxon>
        <taxon>Desulfovibrionales</taxon>
        <taxon>Desulfovibrionaceae</taxon>
    </lineage>
</organism>
<dbReference type="GO" id="GO:0006465">
    <property type="term" value="P:signal peptide processing"/>
    <property type="evidence" value="ECO:0007669"/>
    <property type="project" value="TreeGrafter"/>
</dbReference>
<keyword evidence="5" id="KW-1185">Reference proteome</keyword>
<dbReference type="InterPro" id="IPR050882">
    <property type="entry name" value="Prepilin_peptidase/N-MTase"/>
</dbReference>
<dbReference type="GO" id="GO:0004190">
    <property type="term" value="F:aspartic-type endopeptidase activity"/>
    <property type="evidence" value="ECO:0007669"/>
    <property type="project" value="InterPro"/>
</dbReference>
<dbReference type="Gene3D" id="1.20.120.1220">
    <property type="match status" value="1"/>
</dbReference>
<dbReference type="GO" id="GO:0005886">
    <property type="term" value="C:plasma membrane"/>
    <property type="evidence" value="ECO:0007669"/>
    <property type="project" value="TreeGrafter"/>
</dbReference>
<dbReference type="PANTHER" id="PTHR30487:SF0">
    <property type="entry name" value="PREPILIN LEADER PEPTIDASE_N-METHYLTRANSFERASE-RELATED"/>
    <property type="match status" value="1"/>
</dbReference>
<gene>
    <name evidence="4" type="ORF">GM415_01395</name>
</gene>
<evidence type="ECO:0000313" key="4">
    <source>
        <dbReference type="EMBL" id="QGY38847.1"/>
    </source>
</evidence>
<evidence type="ECO:0000256" key="2">
    <source>
        <dbReference type="SAM" id="Phobius"/>
    </source>
</evidence>
<protein>
    <submittedName>
        <fullName evidence="4">Prepilin peptidase</fullName>
    </submittedName>
</protein>
<dbReference type="EMBL" id="CP046400">
    <property type="protein sequence ID" value="QGY38847.1"/>
    <property type="molecule type" value="Genomic_DNA"/>
</dbReference>
<evidence type="ECO:0000259" key="3">
    <source>
        <dbReference type="Pfam" id="PF01478"/>
    </source>
</evidence>
<feature type="transmembrane region" description="Helical" evidence="2">
    <location>
        <begin position="154"/>
        <end position="173"/>
    </location>
</feature>
<comment type="similarity">
    <text evidence="1">Belongs to the peptidase A24 family.</text>
</comment>
<feature type="domain" description="Prepilin type IV endopeptidase peptidase" evidence="3">
    <location>
        <begin position="8"/>
        <end position="110"/>
    </location>
</feature>
<dbReference type="PANTHER" id="PTHR30487">
    <property type="entry name" value="TYPE 4 PREPILIN-LIKE PROTEINS LEADER PEPTIDE-PROCESSING ENZYME"/>
    <property type="match status" value="1"/>
</dbReference>
<feature type="transmembrane region" description="Helical" evidence="2">
    <location>
        <begin position="85"/>
        <end position="111"/>
    </location>
</feature>
<dbReference type="RefSeq" id="WP_158946046.1">
    <property type="nucleotide sequence ID" value="NZ_CP046400.1"/>
</dbReference>
<dbReference type="AlphaFoldDB" id="A0A6I6JFQ8"/>
<evidence type="ECO:0000313" key="5">
    <source>
        <dbReference type="Proteomes" id="UP000428328"/>
    </source>
</evidence>
<sequence length="181" mass="19023">MNILITGVLGAALLVATITDLKSQKIHNWLTFPLMLTGLIAHTVHGGLDGLALSAGGFALGLGLMIVPFLMGMMGAGDVKLMAGIGAWLGVEATFTAFLFTCLAGGIYAIAVLLMNFAQFKAVMANLWGTFLRFLSTHKFDYSPVNTEQALPRLCYGVAIAVGTVGALILNFTQTGSVVVR</sequence>
<keyword evidence="2" id="KW-0472">Membrane</keyword>
<keyword evidence="2" id="KW-1133">Transmembrane helix</keyword>
<dbReference type="InterPro" id="IPR000045">
    <property type="entry name" value="Prepilin_IV_endopep_pep"/>
</dbReference>